<keyword evidence="6" id="KW-1185">Reference proteome</keyword>
<keyword evidence="1 3" id="KW-0820">tRNA-binding</keyword>
<evidence type="ECO:0000313" key="6">
    <source>
        <dbReference type="Proteomes" id="UP000199589"/>
    </source>
</evidence>
<sequence>MLISSYNNKGLKDVLIIQLKNCNIENQLTERKGNITKIYEKKSGKVIGYNLFNASDVLDLSENGPVTLTEEQVELLNELLKENNWEDTLTVDNSPKFVVGYVKECEPLADSDHLNVTKIEIDKEEIVQIVCGAGNIQAGQKVVVAKRGAIMPDGLVIWPGELRGVKSNGMVCSAKELGLQQTSKGILVLDESEETGRPFTV</sequence>
<dbReference type="OrthoDB" id="9805455at2"/>
<dbReference type="Gene3D" id="3.30.1940.10">
    <property type="entry name" value="YtpR-like"/>
    <property type="match status" value="1"/>
</dbReference>
<evidence type="ECO:0000256" key="3">
    <source>
        <dbReference type="PROSITE-ProRule" id="PRU00209"/>
    </source>
</evidence>
<dbReference type="SUPFAM" id="SSF50249">
    <property type="entry name" value="Nucleic acid-binding proteins"/>
    <property type="match status" value="1"/>
</dbReference>
<evidence type="ECO:0000259" key="4">
    <source>
        <dbReference type="PROSITE" id="PS50886"/>
    </source>
</evidence>
<organism evidence="5 6">
    <name type="scientific">Marinilactibacillus piezotolerans</name>
    <dbReference type="NCBI Taxonomy" id="258723"/>
    <lineage>
        <taxon>Bacteria</taxon>
        <taxon>Bacillati</taxon>
        <taxon>Bacillota</taxon>
        <taxon>Bacilli</taxon>
        <taxon>Lactobacillales</taxon>
        <taxon>Carnobacteriaceae</taxon>
        <taxon>Marinilactibacillus</taxon>
    </lineage>
</organism>
<dbReference type="NCBIfam" id="NF045760">
    <property type="entry name" value="YtpR"/>
    <property type="match status" value="1"/>
</dbReference>
<dbReference type="FunFam" id="2.40.50.140:FF:000045">
    <property type="entry name" value="Phenylalanine--tRNA ligase beta subunit"/>
    <property type="match status" value="1"/>
</dbReference>
<dbReference type="InterPro" id="IPR012340">
    <property type="entry name" value="NA-bd_OB-fold"/>
</dbReference>
<evidence type="ECO:0000313" key="5">
    <source>
        <dbReference type="EMBL" id="SFK54017.1"/>
    </source>
</evidence>
<dbReference type="Gene3D" id="2.40.50.140">
    <property type="entry name" value="Nucleic acid-binding proteins"/>
    <property type="match status" value="1"/>
</dbReference>
<dbReference type="InterPro" id="IPR027855">
    <property type="entry name" value="DUF4479"/>
</dbReference>
<dbReference type="AlphaFoldDB" id="A0A1I4AD62"/>
<dbReference type="EMBL" id="FOSJ01000047">
    <property type="protein sequence ID" value="SFK54017.1"/>
    <property type="molecule type" value="Genomic_DNA"/>
</dbReference>
<dbReference type="InterPro" id="IPR002547">
    <property type="entry name" value="tRNA-bd_dom"/>
</dbReference>
<evidence type="ECO:0000256" key="1">
    <source>
        <dbReference type="ARBA" id="ARBA00022555"/>
    </source>
</evidence>
<dbReference type="Pfam" id="PF14794">
    <property type="entry name" value="DUF4479"/>
    <property type="match status" value="1"/>
</dbReference>
<proteinExistence type="predicted"/>
<gene>
    <name evidence="5" type="ORF">SAMN04488569_10474</name>
</gene>
<name>A0A1I4AD62_9LACT</name>
<evidence type="ECO:0000256" key="2">
    <source>
        <dbReference type="ARBA" id="ARBA00022884"/>
    </source>
</evidence>
<protein>
    <submittedName>
        <fullName evidence="5">tRNA-binding protein</fullName>
    </submittedName>
</protein>
<dbReference type="Pfam" id="PF01588">
    <property type="entry name" value="tRNA_bind"/>
    <property type="match status" value="1"/>
</dbReference>
<accession>A0A1I4AD62</accession>
<keyword evidence="2 3" id="KW-0694">RNA-binding</keyword>
<dbReference type="RefSeq" id="WP_072694491.1">
    <property type="nucleotide sequence ID" value="NZ_FOSJ01000047.1"/>
</dbReference>
<dbReference type="Proteomes" id="UP000199589">
    <property type="component" value="Unassembled WGS sequence"/>
</dbReference>
<dbReference type="PROSITE" id="PS50886">
    <property type="entry name" value="TRBD"/>
    <property type="match status" value="1"/>
</dbReference>
<feature type="domain" description="TRNA-binding" evidence="4">
    <location>
        <begin position="91"/>
        <end position="200"/>
    </location>
</feature>
<dbReference type="CDD" id="cd02796">
    <property type="entry name" value="tRNA_bind_bactPheRS"/>
    <property type="match status" value="1"/>
</dbReference>
<dbReference type="GO" id="GO:0000049">
    <property type="term" value="F:tRNA binding"/>
    <property type="evidence" value="ECO:0007669"/>
    <property type="project" value="UniProtKB-UniRule"/>
</dbReference>
<reference evidence="6" key="1">
    <citation type="submission" date="2016-10" db="EMBL/GenBank/DDBJ databases">
        <authorList>
            <person name="Varghese N."/>
            <person name="Submissions S."/>
        </authorList>
    </citation>
    <scope>NUCLEOTIDE SEQUENCE [LARGE SCALE GENOMIC DNA]</scope>
    <source>
        <strain evidence="6">DSM 16108</strain>
    </source>
</reference>
<dbReference type="InterPro" id="IPR033714">
    <property type="entry name" value="tRNA_bind_bactPheRS"/>
</dbReference>
<dbReference type="InterPro" id="IPR037154">
    <property type="entry name" value="YtpR-like_sf"/>
</dbReference>